<feature type="compositionally biased region" description="Low complexity" evidence="4">
    <location>
        <begin position="1485"/>
        <end position="1498"/>
    </location>
</feature>
<organism evidence="6 7">
    <name type="scientific">Tetrapyrgos nigripes</name>
    <dbReference type="NCBI Taxonomy" id="182062"/>
    <lineage>
        <taxon>Eukaryota</taxon>
        <taxon>Fungi</taxon>
        <taxon>Dikarya</taxon>
        <taxon>Basidiomycota</taxon>
        <taxon>Agaricomycotina</taxon>
        <taxon>Agaricomycetes</taxon>
        <taxon>Agaricomycetidae</taxon>
        <taxon>Agaricales</taxon>
        <taxon>Marasmiineae</taxon>
        <taxon>Marasmiaceae</taxon>
        <taxon>Tetrapyrgos</taxon>
    </lineage>
</organism>
<evidence type="ECO:0000256" key="3">
    <source>
        <dbReference type="ARBA" id="ARBA00023212"/>
    </source>
</evidence>
<feature type="compositionally biased region" description="Low complexity" evidence="4">
    <location>
        <begin position="1385"/>
        <end position="1395"/>
    </location>
</feature>
<feature type="region of interest" description="Disordered" evidence="4">
    <location>
        <begin position="1048"/>
        <end position="1079"/>
    </location>
</feature>
<feature type="region of interest" description="Disordered" evidence="4">
    <location>
        <begin position="1"/>
        <end position="55"/>
    </location>
</feature>
<reference evidence="6 7" key="1">
    <citation type="journal article" date="2020" name="ISME J.">
        <title>Uncovering the hidden diversity of litter-decomposition mechanisms in mushroom-forming fungi.</title>
        <authorList>
            <person name="Floudas D."/>
            <person name="Bentzer J."/>
            <person name="Ahren D."/>
            <person name="Johansson T."/>
            <person name="Persson P."/>
            <person name="Tunlid A."/>
        </authorList>
    </citation>
    <scope>NUCLEOTIDE SEQUENCE [LARGE SCALE GENOMIC DNA]</scope>
    <source>
        <strain evidence="6 7">CBS 291.85</strain>
    </source>
</reference>
<proteinExistence type="predicted"/>
<feature type="region of interest" description="Disordered" evidence="4">
    <location>
        <begin position="1341"/>
        <end position="1373"/>
    </location>
</feature>
<dbReference type="GO" id="GO:0032982">
    <property type="term" value="C:myosin filament"/>
    <property type="evidence" value="ECO:0007669"/>
    <property type="project" value="TreeGrafter"/>
</dbReference>
<dbReference type="GO" id="GO:0051015">
    <property type="term" value="F:actin filament binding"/>
    <property type="evidence" value="ECO:0007669"/>
    <property type="project" value="TreeGrafter"/>
</dbReference>
<evidence type="ECO:0000313" key="7">
    <source>
        <dbReference type="Proteomes" id="UP000559256"/>
    </source>
</evidence>
<accession>A0A8H5GRT1</accession>
<feature type="region of interest" description="Disordered" evidence="4">
    <location>
        <begin position="1385"/>
        <end position="1540"/>
    </location>
</feature>
<dbReference type="PROSITE" id="PS51460">
    <property type="entry name" value="GAR"/>
    <property type="match status" value="1"/>
</dbReference>
<feature type="compositionally biased region" description="Polar residues" evidence="4">
    <location>
        <begin position="1504"/>
        <end position="1513"/>
    </location>
</feature>
<dbReference type="Proteomes" id="UP000559256">
    <property type="component" value="Unassembled WGS sequence"/>
</dbReference>
<dbReference type="GO" id="GO:0008017">
    <property type="term" value="F:microtubule binding"/>
    <property type="evidence" value="ECO:0007669"/>
    <property type="project" value="InterPro"/>
</dbReference>
<gene>
    <name evidence="6" type="ORF">D9758_001296</name>
</gene>
<keyword evidence="3" id="KW-0206">Cytoskeleton</keyword>
<feature type="compositionally biased region" description="Basic and acidic residues" evidence="4">
    <location>
        <begin position="1417"/>
        <end position="1430"/>
    </location>
</feature>
<dbReference type="GO" id="GO:0005737">
    <property type="term" value="C:cytoplasm"/>
    <property type="evidence" value="ECO:0007669"/>
    <property type="project" value="TreeGrafter"/>
</dbReference>
<dbReference type="GO" id="GO:0000146">
    <property type="term" value="F:microfilament motor activity"/>
    <property type="evidence" value="ECO:0007669"/>
    <property type="project" value="TreeGrafter"/>
</dbReference>
<evidence type="ECO:0000259" key="5">
    <source>
        <dbReference type="PROSITE" id="PS51460"/>
    </source>
</evidence>
<dbReference type="PANTHER" id="PTHR45615:SF40">
    <property type="entry name" value="MYOSIN HEAVY CHAIN, NON-MUSCLE"/>
    <property type="match status" value="1"/>
</dbReference>
<keyword evidence="7" id="KW-1185">Reference proteome</keyword>
<dbReference type="GO" id="GO:0016460">
    <property type="term" value="C:myosin II complex"/>
    <property type="evidence" value="ECO:0007669"/>
    <property type="project" value="TreeGrafter"/>
</dbReference>
<sequence>MAEASSPPVLSGKSSGTTVVTRDEIQRQPSSSSDSSILEPENPTTRLQSDMQEEALESHEVIELQTFSERKAWIQDKIKLLEKMPPVQVFVGLQALKSSAEDVPGLPTREELQRWLEEHDAIEKESEIFDTGELKKLRKFTRAATQRNLSPEDTDLIELTLTTIYDLDKLLHLLRDRSENLDLLGVRLTWEEHRKACWVDRRKIIADLKDFLDSRARWSPAVYESNGIPETSAEDHRRGSIGSIASVSSEASINSPGFSRSTRFKLAELLSRDAASFGSRVTLLRHGPVAASGKVLDKLIDSSRKPVPEELLDEQDKVEERCNEMEAIGKFAMNAVMQWRKADEIYVETMKDQYAAQKLLEDIEFASLQHPSARQSSSFVTRAEALLKRLHLRGNPASPNSAFPHPQHPLFPEQTNFNANLAEELSSELTTTLQLATKAYSLAKEYRESYEAVKRVEMLVESVAELGSIFNSIIDRVENGVVSTESDGSPPSLTSNECLEPIRYSAFLALFPSISEELSKANLTAEELMRTLPAALAHLDFPGVDAQFKADAVLELQRLNSLRSRAGKMHNDMVDRIRKLREIRRIWSIMEVSLKELEVLRREVADEMERCRWRQDSSSRVPGAPPTPESPLAVPLPLTSATEAEYDTRLSAINNKIAQMVKSPLDILSPSVDVSLMQSLSRSADGLQAQCNIVQRPISLLQSIRNQATQMRGVRDDFNNLQMRINDAIIRYEQHIQAVLDGNADQVHVDNTFAAEPSSVQAAVDTFIDSLSRRVPFVTPRPSLSYVRRSFSSLDLLSTMSDNNYAIEIPIDIQALDEAVRTDCNSYTVRVNGQVRTLEQKSEHLVLARITKELDAAISIAKKDVDEAISNLSSLQNQYISVMEKGDVSNPLELLSQNIEHSSNTETGKIKSSLSAIDDVLKCIPSTVRHSTIHDSLIIPRNKIANDLRTSFAAWEANVRALQDQVLDAQRAEQARLEQARIEEEQRLQDERERLALEAAEQERLEKERLEAERRRLEEEARLAEEARIQAQKEEEARIEKERQEAAEKRRREEERAEEERRIQAEKERLAAEERERSRMERERQEIEMKLKIAQERLEEERRLHAEKERIAAEEAEKARLAREQLEEEHRQLQMQHQSSPPAKPANDVFGPVASADASSEMKDMATLVALRRRLRDIGINDALASGSPLPGASEAKKMRQEFALLSQAVASFPTRVESPSVGLQLKSFKKDLEISSTMLERVEKLAEFSETISACDSALSDLLEHIDSYPSAPLGPLSSSYTSSTKLPPEEQLSGRISFTRELITNMSNIFDLIKDNSRAHAEHDRVLQTWIELEEMGSDRISGRKSRPSSVLSSRDSSGRNSSVSVIQPTRARKKTLGYSVLSASPLTPSSTPRGRLGVPIPSHARRAVSNSDDTPNRSDSRASDRSFQRSTSGPLGGTLMNPTFASRQRTNSLTPSTSSTPRRSSGPQPRIPSGSLSKRSESPSVSSDASSANYRSHTRARTSSSLSTWSRAPRVSFPSIPRASTPQKKSPAPRKKYVANPKSKLDVAVGDVVNNLPVGINIEGVSGSWKDQSGKYWIGDQDPRLCFCRILRSQTVMVRVGGGWTELSKFIRTHFADSFRLLSESPVINNNREEKWISSATLLESAVEYNTSPGPPKTPEPFLPSFSISPPNGKSPQSFRSSPSTKGSPSALTPLQFIRRADNSDAVFLRPETPSRAPRTGTAPHTPIRHSVWRP</sequence>
<evidence type="ECO:0000256" key="2">
    <source>
        <dbReference type="ARBA" id="ARBA00022490"/>
    </source>
</evidence>
<feature type="region of interest" description="Disordered" evidence="4">
    <location>
        <begin position="1651"/>
        <end position="1738"/>
    </location>
</feature>
<dbReference type="Pfam" id="PF02187">
    <property type="entry name" value="GAS2"/>
    <property type="match status" value="1"/>
</dbReference>
<evidence type="ECO:0000313" key="6">
    <source>
        <dbReference type="EMBL" id="KAF5369942.1"/>
    </source>
</evidence>
<evidence type="ECO:0000256" key="1">
    <source>
        <dbReference type="ARBA" id="ARBA00004245"/>
    </source>
</evidence>
<keyword evidence="2" id="KW-0963">Cytoplasm</keyword>
<dbReference type="InterPro" id="IPR003108">
    <property type="entry name" value="GAR_dom"/>
</dbReference>
<feature type="compositionally biased region" description="Pro residues" evidence="4">
    <location>
        <begin position="1656"/>
        <end position="1665"/>
    </location>
</feature>
<feature type="region of interest" description="Disordered" evidence="4">
    <location>
        <begin position="1127"/>
        <end position="1150"/>
    </location>
</feature>
<comment type="caution">
    <text evidence="6">The sequence shown here is derived from an EMBL/GenBank/DDBJ whole genome shotgun (WGS) entry which is preliminary data.</text>
</comment>
<feature type="compositionally biased region" description="Polar residues" evidence="4">
    <location>
        <begin position="1669"/>
        <end position="1696"/>
    </location>
</feature>
<dbReference type="EMBL" id="JAACJM010000012">
    <property type="protein sequence ID" value="KAF5369942.1"/>
    <property type="molecule type" value="Genomic_DNA"/>
</dbReference>
<dbReference type="Gene3D" id="3.30.920.20">
    <property type="entry name" value="Gas2-like domain"/>
    <property type="match status" value="1"/>
</dbReference>
<dbReference type="SUPFAM" id="SSF143575">
    <property type="entry name" value="GAS2 domain-like"/>
    <property type="match status" value="1"/>
</dbReference>
<feature type="compositionally biased region" description="Low complexity" evidence="4">
    <location>
        <begin position="1350"/>
        <end position="1368"/>
    </location>
</feature>
<feature type="region of interest" description="Disordered" evidence="4">
    <location>
        <begin position="614"/>
        <end position="635"/>
    </location>
</feature>
<evidence type="ECO:0000256" key="4">
    <source>
        <dbReference type="SAM" id="MobiDB-lite"/>
    </source>
</evidence>
<feature type="domain" description="GAR" evidence="5">
    <location>
        <begin position="1543"/>
        <end position="1621"/>
    </location>
</feature>
<dbReference type="InterPro" id="IPR036534">
    <property type="entry name" value="GAR_dom_sf"/>
</dbReference>
<protein>
    <recommendedName>
        <fullName evidence="5">GAR domain-containing protein</fullName>
    </recommendedName>
</protein>
<dbReference type="OrthoDB" id="10017054at2759"/>
<comment type="subcellular location">
    <subcellularLocation>
        <location evidence="1">Cytoplasm</location>
        <location evidence="1">Cytoskeleton</location>
    </subcellularLocation>
</comment>
<dbReference type="SMART" id="SM00243">
    <property type="entry name" value="GAS2"/>
    <property type="match status" value="1"/>
</dbReference>
<dbReference type="PANTHER" id="PTHR45615">
    <property type="entry name" value="MYOSIN HEAVY CHAIN, NON-MUSCLE"/>
    <property type="match status" value="1"/>
</dbReference>
<feature type="compositionally biased region" description="Low complexity" evidence="4">
    <location>
        <begin position="1452"/>
        <end position="1471"/>
    </location>
</feature>
<name>A0A8H5GRT1_9AGAR</name>